<dbReference type="HOGENOM" id="CLU_032903_0_2_3"/>
<feature type="domain" description="Cas12f1-like TNB" evidence="9">
    <location>
        <begin position="285"/>
        <end position="349"/>
    </location>
</feature>
<reference evidence="12" key="1">
    <citation type="journal article" date="2011" name="Proc. Natl. Acad. Sci. U.S.A.">
        <title>Genomic insights into the physiology and ecology of the marine filamentous cyanobacterium Lyngbya majuscula.</title>
        <authorList>
            <person name="Jones A.C."/>
            <person name="Monroe E.A."/>
            <person name="Podell S."/>
            <person name="Hess W.R."/>
            <person name="Klages S."/>
            <person name="Esquenazi E."/>
            <person name="Niessen S."/>
            <person name="Hoover H."/>
            <person name="Rothmann M."/>
            <person name="Lasken R.S."/>
            <person name="Yates J.R.III."/>
            <person name="Reinhardt R."/>
            <person name="Kube M."/>
            <person name="Burkart M.D."/>
            <person name="Allen E.E."/>
            <person name="Dorrestein P.C."/>
            <person name="Gerwick W.H."/>
            <person name="Gerwick L."/>
        </authorList>
    </citation>
    <scope>NUCLEOTIDE SEQUENCE [LARGE SCALE GENOMIC DNA]</scope>
    <source>
        <strain evidence="12">3L</strain>
    </source>
</reference>
<organism evidence="11 12">
    <name type="scientific">Moorena producens 3L</name>
    <dbReference type="NCBI Taxonomy" id="489825"/>
    <lineage>
        <taxon>Bacteria</taxon>
        <taxon>Bacillati</taxon>
        <taxon>Cyanobacteriota</taxon>
        <taxon>Cyanophyceae</taxon>
        <taxon>Coleofasciculales</taxon>
        <taxon>Coleofasciculaceae</taxon>
        <taxon>Moorena</taxon>
    </lineage>
</organism>
<keyword evidence="7" id="KW-0233">DNA recombination</keyword>
<evidence type="ECO:0000259" key="10">
    <source>
        <dbReference type="Pfam" id="PF12323"/>
    </source>
</evidence>
<dbReference type="PANTHER" id="PTHR30405">
    <property type="entry name" value="TRANSPOSASE"/>
    <property type="match status" value="1"/>
</dbReference>
<dbReference type="RefSeq" id="WP_008181092.1">
    <property type="nucleotide sequence ID" value="NZ_GL890840.1"/>
</dbReference>
<feature type="domain" description="Probable transposase IS891/IS1136/IS1341" evidence="8">
    <location>
        <begin position="159"/>
        <end position="272"/>
    </location>
</feature>
<accession>F4XMX6</accession>
<dbReference type="NCBIfam" id="NF040570">
    <property type="entry name" value="guided_TnpB"/>
    <property type="match status" value="1"/>
</dbReference>
<evidence type="ECO:0000259" key="9">
    <source>
        <dbReference type="Pfam" id="PF07282"/>
    </source>
</evidence>
<evidence type="ECO:0000256" key="7">
    <source>
        <dbReference type="ARBA" id="ARBA00023172"/>
    </source>
</evidence>
<proteinExistence type="inferred from homology"/>
<dbReference type="EMBL" id="GL890840">
    <property type="protein sequence ID" value="EGJ34035.1"/>
    <property type="molecule type" value="Genomic_DNA"/>
</dbReference>
<name>F4XMX6_9CYAN</name>
<dbReference type="GO" id="GO:0006310">
    <property type="term" value="P:DNA recombination"/>
    <property type="evidence" value="ECO:0007669"/>
    <property type="project" value="UniProtKB-KW"/>
</dbReference>
<dbReference type="AlphaFoldDB" id="F4XMX6"/>
<gene>
    <name evidence="11" type="ORF">LYNGBM3L_20750</name>
</gene>
<dbReference type="GO" id="GO:0032196">
    <property type="term" value="P:transposition"/>
    <property type="evidence" value="ECO:0007669"/>
    <property type="project" value="UniProtKB-KW"/>
</dbReference>
<evidence type="ECO:0000259" key="8">
    <source>
        <dbReference type="Pfam" id="PF01385"/>
    </source>
</evidence>
<keyword evidence="6" id="KW-0238">DNA-binding</keyword>
<dbReference type="NCBIfam" id="TIGR01766">
    <property type="entry name" value="IS200/IS605 family accessory protein TnpB-like domain"/>
    <property type="match status" value="1"/>
</dbReference>
<evidence type="ECO:0000256" key="5">
    <source>
        <dbReference type="ARBA" id="ARBA00022833"/>
    </source>
</evidence>
<dbReference type="Pfam" id="PF12323">
    <property type="entry name" value="HTH_OrfB_IS605"/>
    <property type="match status" value="1"/>
</dbReference>
<evidence type="ECO:0000256" key="3">
    <source>
        <dbReference type="ARBA" id="ARBA00022578"/>
    </source>
</evidence>
<keyword evidence="5" id="KW-0862">Zinc</keyword>
<keyword evidence="12" id="KW-1185">Reference proteome</keyword>
<dbReference type="eggNOG" id="COG0675">
    <property type="taxonomic scope" value="Bacteria"/>
</dbReference>
<evidence type="ECO:0000313" key="11">
    <source>
        <dbReference type="EMBL" id="EGJ34035.1"/>
    </source>
</evidence>
<dbReference type="GO" id="GO:0046872">
    <property type="term" value="F:metal ion binding"/>
    <property type="evidence" value="ECO:0007669"/>
    <property type="project" value="UniProtKB-KW"/>
</dbReference>
<evidence type="ECO:0000256" key="1">
    <source>
        <dbReference type="ARBA" id="ARBA00008761"/>
    </source>
</evidence>
<evidence type="ECO:0000256" key="4">
    <source>
        <dbReference type="ARBA" id="ARBA00022723"/>
    </source>
</evidence>
<keyword evidence="4" id="KW-0479">Metal-binding</keyword>
<sequence length="450" mass="52025">MQRGFKTQLKLNNRQKTLMAQHAGYSRWLWNWALNMWNESYKAGLKPSANKLKKFYTNHVKPQYPWQSTLSSRVYQFVFMHLSEAFNRFFQGRAQHPKFKKKGRNDSFTLDNCGKVMEFSGTRLKLPFIGWVSTYEPLPEIQTKRVTISRVADSWYISLAYELEPEPTVKSREYLGVDVGVKVLATCSDGTVFPNPRAYKQAQKKLARLQRELSRRTMGSANRNKTKLKLAKVHQSVANIRKDAIHKLTSWLCKNHAVIGLEDLNVSGLLKNQNLAGAIADSALYEIRRQVSYKSEWYGCSLVFVDRFYPSTKTCSSCGHVQEMPLKERVFDCEVCGEVKDRDYNASLNARTFCRRLFGLSLWNRKCRHPMKNQVTGKKQEGNFNTVCTALYQFLVAGNKGTTQQKYWLNITELNSINTDMVRGYLKSFLILNFAPLAPQFWGEQESICW</sequence>
<dbReference type="PANTHER" id="PTHR30405:SF11">
    <property type="entry name" value="RNA-GUIDED DNA ENDONUCLEASE RV2885C-RELATED"/>
    <property type="match status" value="1"/>
</dbReference>
<evidence type="ECO:0000313" key="12">
    <source>
        <dbReference type="Proteomes" id="UP000003959"/>
    </source>
</evidence>
<keyword evidence="3" id="KW-0815">Transposition</keyword>
<dbReference type="Pfam" id="PF07282">
    <property type="entry name" value="Cas12f1-like_TNB"/>
    <property type="match status" value="1"/>
</dbReference>
<dbReference type="InterPro" id="IPR021027">
    <property type="entry name" value="Transposase_put_HTH"/>
</dbReference>
<dbReference type="InterPro" id="IPR051399">
    <property type="entry name" value="RNA-guided_DNA_endo/Transpos"/>
</dbReference>
<dbReference type="GO" id="GO:0003677">
    <property type="term" value="F:DNA binding"/>
    <property type="evidence" value="ECO:0007669"/>
    <property type="project" value="UniProtKB-KW"/>
</dbReference>
<comment type="similarity">
    <text evidence="2">In the N-terminal section; belongs to the transposase 2 family.</text>
</comment>
<dbReference type="Proteomes" id="UP000003959">
    <property type="component" value="Unassembled WGS sequence"/>
</dbReference>
<comment type="similarity">
    <text evidence="1">In the C-terminal section; belongs to the transposase 35 family.</text>
</comment>
<dbReference type="InterPro" id="IPR010095">
    <property type="entry name" value="Cas12f1-like_TNB"/>
</dbReference>
<dbReference type="Pfam" id="PF01385">
    <property type="entry name" value="OrfB_IS605"/>
    <property type="match status" value="1"/>
</dbReference>
<feature type="domain" description="Transposase putative helix-turn-helix" evidence="10">
    <location>
        <begin position="1"/>
        <end position="45"/>
    </location>
</feature>
<evidence type="ECO:0000256" key="6">
    <source>
        <dbReference type="ARBA" id="ARBA00023125"/>
    </source>
</evidence>
<evidence type="ECO:0000256" key="2">
    <source>
        <dbReference type="ARBA" id="ARBA00011044"/>
    </source>
</evidence>
<protein>
    <submittedName>
        <fullName evidence="11">Transposase, IS605 OrfB family, central region</fullName>
    </submittedName>
</protein>
<dbReference type="InterPro" id="IPR001959">
    <property type="entry name" value="Transposase"/>
</dbReference>